<gene>
    <name evidence="2" type="ORF">EJD97_015620</name>
</gene>
<evidence type="ECO:0000313" key="2">
    <source>
        <dbReference type="EMBL" id="TMX03597.1"/>
    </source>
</evidence>
<proteinExistence type="predicted"/>
<feature type="non-terminal residue" evidence="2">
    <location>
        <position position="1"/>
    </location>
</feature>
<feature type="region of interest" description="Disordered" evidence="1">
    <location>
        <begin position="21"/>
        <end position="59"/>
    </location>
</feature>
<protein>
    <submittedName>
        <fullName evidence="2">Uncharacterized protein</fullName>
    </submittedName>
</protein>
<feature type="compositionally biased region" description="Low complexity" evidence="1">
    <location>
        <begin position="47"/>
        <end position="59"/>
    </location>
</feature>
<accession>A0A6N2C7E7</accession>
<sequence length="161" mass="18283">HCMKSHDCHVPLMMTTSGNVTPHGYSVLPPEDNRPTSSVSRTNTHNPADSQPSSSSASQLMMSSLRIQDDIVGIISQAIKELYRDAYPTWGKFPSNLKRQIFLEFRKKCAWRPEHEAKICANFHKKATHTLANLFNKARRDNNKPSWVLPEDWAKLLVGLK</sequence>
<dbReference type="EMBL" id="RXGB01000412">
    <property type="protein sequence ID" value="TMX03597.1"/>
    <property type="molecule type" value="Genomic_DNA"/>
</dbReference>
<comment type="caution">
    <text evidence="2">The sequence shown here is derived from an EMBL/GenBank/DDBJ whole genome shotgun (WGS) entry which is preliminary data.</text>
</comment>
<feature type="compositionally biased region" description="Polar residues" evidence="1">
    <location>
        <begin position="35"/>
        <end position="46"/>
    </location>
</feature>
<reference evidence="2" key="1">
    <citation type="submission" date="2019-05" db="EMBL/GenBank/DDBJ databases">
        <title>The de novo reference genome and transcriptome assemblies of the wild tomato species Solanum chilense.</title>
        <authorList>
            <person name="Stam R."/>
            <person name="Nosenko T."/>
            <person name="Hoerger A.C."/>
            <person name="Stephan W."/>
            <person name="Seidel M.A."/>
            <person name="Kuhn J.M.M."/>
            <person name="Haberer G."/>
            <person name="Tellier A."/>
        </authorList>
    </citation>
    <scope>NUCLEOTIDE SEQUENCE</scope>
    <source>
        <tissue evidence="2">Mature leaves</tissue>
    </source>
</reference>
<dbReference type="AlphaFoldDB" id="A0A6N2C7E7"/>
<feature type="non-terminal residue" evidence="2">
    <location>
        <position position="161"/>
    </location>
</feature>
<evidence type="ECO:0000256" key="1">
    <source>
        <dbReference type="SAM" id="MobiDB-lite"/>
    </source>
</evidence>
<name>A0A6N2C7E7_SOLCI</name>
<organism evidence="2">
    <name type="scientific">Solanum chilense</name>
    <name type="common">Tomato</name>
    <name type="synonym">Lycopersicon chilense</name>
    <dbReference type="NCBI Taxonomy" id="4083"/>
    <lineage>
        <taxon>Eukaryota</taxon>
        <taxon>Viridiplantae</taxon>
        <taxon>Streptophyta</taxon>
        <taxon>Embryophyta</taxon>
        <taxon>Tracheophyta</taxon>
        <taxon>Spermatophyta</taxon>
        <taxon>Magnoliopsida</taxon>
        <taxon>eudicotyledons</taxon>
        <taxon>Gunneridae</taxon>
        <taxon>Pentapetalae</taxon>
        <taxon>asterids</taxon>
        <taxon>lamiids</taxon>
        <taxon>Solanales</taxon>
        <taxon>Solanaceae</taxon>
        <taxon>Solanoideae</taxon>
        <taxon>Solaneae</taxon>
        <taxon>Solanum</taxon>
        <taxon>Solanum subgen. Lycopersicon</taxon>
    </lineage>
</organism>